<dbReference type="EMBL" id="JAYMYS010000002">
    <property type="protein sequence ID" value="KAK7405833.1"/>
    <property type="molecule type" value="Genomic_DNA"/>
</dbReference>
<organism evidence="1 2">
    <name type="scientific">Psophocarpus tetragonolobus</name>
    <name type="common">Winged bean</name>
    <name type="synonym">Dolichos tetragonolobus</name>
    <dbReference type="NCBI Taxonomy" id="3891"/>
    <lineage>
        <taxon>Eukaryota</taxon>
        <taxon>Viridiplantae</taxon>
        <taxon>Streptophyta</taxon>
        <taxon>Embryophyta</taxon>
        <taxon>Tracheophyta</taxon>
        <taxon>Spermatophyta</taxon>
        <taxon>Magnoliopsida</taxon>
        <taxon>eudicotyledons</taxon>
        <taxon>Gunneridae</taxon>
        <taxon>Pentapetalae</taxon>
        <taxon>rosids</taxon>
        <taxon>fabids</taxon>
        <taxon>Fabales</taxon>
        <taxon>Fabaceae</taxon>
        <taxon>Papilionoideae</taxon>
        <taxon>50 kb inversion clade</taxon>
        <taxon>NPAAA clade</taxon>
        <taxon>indigoferoid/millettioid clade</taxon>
        <taxon>Phaseoleae</taxon>
        <taxon>Psophocarpus</taxon>
    </lineage>
</organism>
<evidence type="ECO:0000313" key="2">
    <source>
        <dbReference type="Proteomes" id="UP001386955"/>
    </source>
</evidence>
<keyword evidence="2" id="KW-1185">Reference proteome</keyword>
<name>A0AAN9XS35_PSOTE</name>
<gene>
    <name evidence="1" type="ORF">VNO78_07443</name>
</gene>
<reference evidence="1 2" key="1">
    <citation type="submission" date="2024-01" db="EMBL/GenBank/DDBJ databases">
        <title>The genomes of 5 underutilized Papilionoideae crops provide insights into root nodulation and disease resistanc.</title>
        <authorList>
            <person name="Jiang F."/>
        </authorList>
    </citation>
    <scope>NUCLEOTIDE SEQUENCE [LARGE SCALE GENOMIC DNA]</scope>
    <source>
        <strain evidence="1">DUOXIRENSHENG_FW03</strain>
        <tissue evidence="1">Leaves</tissue>
    </source>
</reference>
<sequence>MMERWKLKPKFVWQAKHLEGTSPIGVGQEVLTFSVEKNTLESIGVGSRKVNVANLEIDHDPEIHADRYHESQDCNSNVKEIERDMQDWIINSQGDRATVDHIAVLENVHVWKRGNWTRGLEEHGRGTEGRKEVQLVEAWEHSMQELEIVGRSGSVHIMQPSECLTEDELSMETIQP</sequence>
<proteinExistence type="predicted"/>
<dbReference type="Proteomes" id="UP001386955">
    <property type="component" value="Unassembled WGS sequence"/>
</dbReference>
<comment type="caution">
    <text evidence="1">The sequence shown here is derived from an EMBL/GenBank/DDBJ whole genome shotgun (WGS) entry which is preliminary data.</text>
</comment>
<accession>A0AAN9XS35</accession>
<protein>
    <submittedName>
        <fullName evidence="1">Uncharacterized protein</fullName>
    </submittedName>
</protein>
<dbReference type="AlphaFoldDB" id="A0AAN9XS35"/>
<evidence type="ECO:0000313" key="1">
    <source>
        <dbReference type="EMBL" id="KAK7405833.1"/>
    </source>
</evidence>